<keyword evidence="2" id="KW-1185">Reference proteome</keyword>
<evidence type="ECO:0000313" key="2">
    <source>
        <dbReference type="Proteomes" id="UP001239111"/>
    </source>
</evidence>
<protein>
    <submittedName>
        <fullName evidence="1">Uncharacterized protein</fullName>
    </submittedName>
</protein>
<dbReference type="EMBL" id="CM056744">
    <property type="protein sequence ID" value="KAJ8668280.1"/>
    <property type="molecule type" value="Genomic_DNA"/>
</dbReference>
<reference evidence="1" key="1">
    <citation type="submission" date="2023-04" db="EMBL/GenBank/DDBJ databases">
        <title>A chromosome-level genome assembly of the parasitoid wasp Eretmocerus hayati.</title>
        <authorList>
            <person name="Zhong Y."/>
            <person name="Liu S."/>
            <person name="Liu Y."/>
        </authorList>
    </citation>
    <scope>NUCLEOTIDE SEQUENCE</scope>
    <source>
        <strain evidence="1">ZJU_SS_LIU_2023</strain>
    </source>
</reference>
<accession>A0ACC2NFC8</accession>
<organism evidence="1 2">
    <name type="scientific">Eretmocerus hayati</name>
    <dbReference type="NCBI Taxonomy" id="131215"/>
    <lineage>
        <taxon>Eukaryota</taxon>
        <taxon>Metazoa</taxon>
        <taxon>Ecdysozoa</taxon>
        <taxon>Arthropoda</taxon>
        <taxon>Hexapoda</taxon>
        <taxon>Insecta</taxon>
        <taxon>Pterygota</taxon>
        <taxon>Neoptera</taxon>
        <taxon>Endopterygota</taxon>
        <taxon>Hymenoptera</taxon>
        <taxon>Apocrita</taxon>
        <taxon>Proctotrupomorpha</taxon>
        <taxon>Chalcidoidea</taxon>
        <taxon>Aphelinidae</taxon>
        <taxon>Aphelininae</taxon>
        <taxon>Eretmocerus</taxon>
    </lineage>
</organism>
<gene>
    <name evidence="1" type="ORF">QAD02_009943</name>
</gene>
<evidence type="ECO:0000313" key="1">
    <source>
        <dbReference type="EMBL" id="KAJ8668280.1"/>
    </source>
</evidence>
<proteinExistence type="predicted"/>
<name>A0ACC2NFC8_9HYME</name>
<dbReference type="Proteomes" id="UP001239111">
    <property type="component" value="Chromosome 4"/>
</dbReference>
<comment type="caution">
    <text evidence="1">The sequence shown here is derived from an EMBL/GenBank/DDBJ whole genome shotgun (WGS) entry which is preliminary data.</text>
</comment>
<sequence length="432" mass="49770">MYDECLSVEGIISEIQVRGRYCTYSPKISMENASFVPSLALCVPDTCSASDVYNFLNASIATLSRKFHRKFPVLNINYSIELDTVTCSPPRPASWDLEFLIFCSILCTFVSFLVVCTICDEYLKKKENEEPDNQIFRTLSKFSLMRNAAAILSTKEKKGTLSAIQGLRFFSMAWIVSGHEYVAQFQAVNVNSLDLFWWLRSWNSLQLFVAPFAVDTFLTLTGFLLSYLFLKNIPKQKTFNVPVFYLYRYLRLAPLVLVLTLISSIVVPRLGSGPRWHQIITSRMQHCRSEWWTYILFIQNFNDATYCLPHLWYLSMDMQLFWIAPIILYPLHKKPKLGLASLVSLVFVSLIIPAYVIVINEYPIISYFTETSVGAEKSKATMRNAYMMPYARASPWLVGILCGFIMARYNSRPNKVRETIVLHDTSYMQFLN</sequence>